<evidence type="ECO:0000313" key="3">
    <source>
        <dbReference type="Proteomes" id="UP000603317"/>
    </source>
</evidence>
<gene>
    <name evidence="2" type="ORF">GCM10010923_00580</name>
</gene>
<comment type="caution">
    <text evidence="2">The sequence shown here is derived from an EMBL/GenBank/DDBJ whole genome shotgun (WGS) entry which is preliminary data.</text>
</comment>
<name>A0ABQ1F2D7_9SPHN</name>
<feature type="transmembrane region" description="Helical" evidence="1">
    <location>
        <begin position="29"/>
        <end position="48"/>
    </location>
</feature>
<evidence type="ECO:0000313" key="2">
    <source>
        <dbReference type="EMBL" id="GFZ96646.1"/>
    </source>
</evidence>
<dbReference type="RefSeq" id="WP_188640802.1">
    <property type="nucleotide sequence ID" value="NZ_BMID01000001.1"/>
</dbReference>
<protein>
    <recommendedName>
        <fullName evidence="4">GlsB/YeaQ/YmgE family stress response membrane protein</fullName>
    </recommendedName>
</protein>
<sequence length="85" mass="8712">MFGLIVILLLGATLGWLGSVVLRQEDRRAIVLNIGLGMGGALLASLLVEGTSILSGVGAWALLAAFIGAIVLVGGHAAIRREAYD</sequence>
<feature type="transmembrane region" description="Helical" evidence="1">
    <location>
        <begin position="6"/>
        <end position="22"/>
    </location>
</feature>
<proteinExistence type="predicted"/>
<keyword evidence="3" id="KW-1185">Reference proteome</keyword>
<evidence type="ECO:0000256" key="1">
    <source>
        <dbReference type="SAM" id="Phobius"/>
    </source>
</evidence>
<dbReference type="EMBL" id="BMID01000001">
    <property type="protein sequence ID" value="GFZ96646.1"/>
    <property type="molecule type" value="Genomic_DNA"/>
</dbReference>
<feature type="transmembrane region" description="Helical" evidence="1">
    <location>
        <begin position="60"/>
        <end position="79"/>
    </location>
</feature>
<keyword evidence="1" id="KW-1133">Transmembrane helix</keyword>
<reference evidence="3" key="1">
    <citation type="journal article" date="2019" name="Int. J. Syst. Evol. Microbiol.">
        <title>The Global Catalogue of Microorganisms (GCM) 10K type strain sequencing project: providing services to taxonomists for standard genome sequencing and annotation.</title>
        <authorList>
            <consortium name="The Broad Institute Genomics Platform"/>
            <consortium name="The Broad Institute Genome Sequencing Center for Infectious Disease"/>
            <person name="Wu L."/>
            <person name="Ma J."/>
        </authorList>
    </citation>
    <scope>NUCLEOTIDE SEQUENCE [LARGE SCALE GENOMIC DNA]</scope>
    <source>
        <strain evidence="3">CGMCC 1.15297</strain>
    </source>
</reference>
<dbReference type="Proteomes" id="UP000603317">
    <property type="component" value="Unassembled WGS sequence"/>
</dbReference>
<organism evidence="2 3">
    <name type="scientific">Blastomonas marina</name>
    <dbReference type="NCBI Taxonomy" id="1867408"/>
    <lineage>
        <taxon>Bacteria</taxon>
        <taxon>Pseudomonadati</taxon>
        <taxon>Pseudomonadota</taxon>
        <taxon>Alphaproteobacteria</taxon>
        <taxon>Sphingomonadales</taxon>
        <taxon>Sphingomonadaceae</taxon>
        <taxon>Blastomonas</taxon>
    </lineage>
</organism>
<accession>A0ABQ1F2D7</accession>
<evidence type="ECO:0008006" key="4">
    <source>
        <dbReference type="Google" id="ProtNLM"/>
    </source>
</evidence>
<keyword evidence="1" id="KW-0472">Membrane</keyword>
<keyword evidence="1" id="KW-0812">Transmembrane</keyword>